<feature type="transmembrane region" description="Helical" evidence="7">
    <location>
        <begin position="19"/>
        <end position="42"/>
    </location>
</feature>
<dbReference type="PANTHER" id="PTHR42718">
    <property type="entry name" value="MAJOR FACILITATOR SUPERFAMILY MULTIDRUG TRANSPORTER MFSC"/>
    <property type="match status" value="1"/>
</dbReference>
<evidence type="ECO:0000256" key="5">
    <source>
        <dbReference type="ARBA" id="ARBA00022989"/>
    </source>
</evidence>
<feature type="transmembrane region" description="Helical" evidence="7">
    <location>
        <begin position="339"/>
        <end position="357"/>
    </location>
</feature>
<evidence type="ECO:0000256" key="7">
    <source>
        <dbReference type="SAM" id="Phobius"/>
    </source>
</evidence>
<dbReference type="Pfam" id="PF07690">
    <property type="entry name" value="MFS_1"/>
    <property type="match status" value="1"/>
</dbReference>
<dbReference type="PROSITE" id="PS50850">
    <property type="entry name" value="MFS"/>
    <property type="match status" value="1"/>
</dbReference>
<feature type="transmembrane region" description="Helical" evidence="7">
    <location>
        <begin position="173"/>
        <end position="195"/>
    </location>
</feature>
<dbReference type="InterPro" id="IPR020846">
    <property type="entry name" value="MFS_dom"/>
</dbReference>
<dbReference type="PANTHER" id="PTHR42718:SF46">
    <property type="entry name" value="BLR6921 PROTEIN"/>
    <property type="match status" value="1"/>
</dbReference>
<comment type="subcellular location">
    <subcellularLocation>
        <location evidence="1">Cell membrane</location>
        <topology evidence="1">Multi-pass membrane protein</topology>
    </subcellularLocation>
</comment>
<keyword evidence="3" id="KW-1003">Cell membrane</keyword>
<gene>
    <name evidence="9" type="ORF">DFR71_5782</name>
</gene>
<keyword evidence="5 7" id="KW-1133">Transmembrane helix</keyword>
<keyword evidence="2" id="KW-0813">Transport</keyword>
<dbReference type="InterPro" id="IPR011701">
    <property type="entry name" value="MFS"/>
</dbReference>
<keyword evidence="10" id="KW-1185">Reference proteome</keyword>
<feature type="transmembrane region" description="Helical" evidence="7">
    <location>
        <begin position="85"/>
        <end position="105"/>
    </location>
</feature>
<evidence type="ECO:0000256" key="3">
    <source>
        <dbReference type="ARBA" id="ARBA00022475"/>
    </source>
</evidence>
<feature type="transmembrane region" description="Helical" evidence="7">
    <location>
        <begin position="111"/>
        <end position="133"/>
    </location>
</feature>
<evidence type="ECO:0000256" key="4">
    <source>
        <dbReference type="ARBA" id="ARBA00022692"/>
    </source>
</evidence>
<dbReference type="CDD" id="cd17321">
    <property type="entry name" value="MFS_MMR_MDR_like"/>
    <property type="match status" value="1"/>
</dbReference>
<feature type="transmembrane region" description="Helical" evidence="7">
    <location>
        <begin position="363"/>
        <end position="389"/>
    </location>
</feature>
<dbReference type="Gene3D" id="1.20.1250.20">
    <property type="entry name" value="MFS general substrate transporter like domains"/>
    <property type="match status" value="1"/>
</dbReference>
<reference evidence="9 10" key="1">
    <citation type="submission" date="2019-03" db="EMBL/GenBank/DDBJ databases">
        <title>Genomic Encyclopedia of Type Strains, Phase IV (KMG-IV): sequencing the most valuable type-strain genomes for metagenomic binning, comparative biology and taxonomic classification.</title>
        <authorList>
            <person name="Goeker M."/>
        </authorList>
    </citation>
    <scope>NUCLEOTIDE SEQUENCE [LARGE SCALE GENOMIC DNA]</scope>
    <source>
        <strain evidence="9 10">DSM 44684</strain>
    </source>
</reference>
<feature type="domain" description="Major facilitator superfamily (MFS) profile" evidence="8">
    <location>
        <begin position="20"/>
        <end position="469"/>
    </location>
</feature>
<feature type="transmembrane region" description="Helical" evidence="7">
    <location>
        <begin position="54"/>
        <end position="73"/>
    </location>
</feature>
<evidence type="ECO:0000256" key="1">
    <source>
        <dbReference type="ARBA" id="ARBA00004651"/>
    </source>
</evidence>
<feature type="transmembrane region" description="Helical" evidence="7">
    <location>
        <begin position="145"/>
        <end position="167"/>
    </location>
</feature>
<feature type="transmembrane region" description="Helical" evidence="7">
    <location>
        <begin position="231"/>
        <end position="254"/>
    </location>
</feature>
<feature type="transmembrane region" description="Helical" evidence="7">
    <location>
        <begin position="207"/>
        <end position="225"/>
    </location>
</feature>
<feature type="transmembrane region" description="Helical" evidence="7">
    <location>
        <begin position="275"/>
        <end position="295"/>
    </location>
</feature>
<protein>
    <submittedName>
        <fullName evidence="9">EmrB/QacA subfamily drug resistance transporter</fullName>
    </submittedName>
</protein>
<dbReference type="SUPFAM" id="SSF103473">
    <property type="entry name" value="MFS general substrate transporter"/>
    <property type="match status" value="1"/>
</dbReference>
<dbReference type="EMBL" id="SMFR01000006">
    <property type="protein sequence ID" value="TCJ93141.1"/>
    <property type="molecule type" value="Genomic_DNA"/>
</dbReference>
<organism evidence="9 10">
    <name type="scientific">Nocardia alba</name>
    <dbReference type="NCBI Taxonomy" id="225051"/>
    <lineage>
        <taxon>Bacteria</taxon>
        <taxon>Bacillati</taxon>
        <taxon>Actinomycetota</taxon>
        <taxon>Actinomycetes</taxon>
        <taxon>Mycobacteriales</taxon>
        <taxon>Nocardiaceae</taxon>
        <taxon>Nocardia</taxon>
    </lineage>
</organism>
<dbReference type="GO" id="GO:0022857">
    <property type="term" value="F:transmembrane transporter activity"/>
    <property type="evidence" value="ECO:0007669"/>
    <property type="project" value="InterPro"/>
</dbReference>
<evidence type="ECO:0000313" key="10">
    <source>
        <dbReference type="Proteomes" id="UP000294856"/>
    </source>
</evidence>
<dbReference type="RefSeq" id="WP_243655112.1">
    <property type="nucleotide sequence ID" value="NZ_SMFR01000006.1"/>
</dbReference>
<dbReference type="Proteomes" id="UP000294856">
    <property type="component" value="Unassembled WGS sequence"/>
</dbReference>
<evidence type="ECO:0000313" key="9">
    <source>
        <dbReference type="EMBL" id="TCJ93141.1"/>
    </source>
</evidence>
<keyword evidence="4 7" id="KW-0812">Transmembrane</keyword>
<comment type="caution">
    <text evidence="9">The sequence shown here is derived from an EMBL/GenBank/DDBJ whole genome shotgun (WGS) entry which is preliminary data.</text>
</comment>
<dbReference type="AlphaFoldDB" id="A0A4R1FPK1"/>
<dbReference type="STRING" id="1210063.GCA_001612665_05467"/>
<proteinExistence type="predicted"/>
<keyword evidence="6 7" id="KW-0472">Membrane</keyword>
<feature type="transmembrane region" description="Helical" evidence="7">
    <location>
        <begin position="307"/>
        <end position="327"/>
    </location>
</feature>
<sequence length="471" mass="49020">MTTTTLPEKAQVERARPRLILVTLLTCQLMLILDITVMNVALPHIRTDLEFSATSLSWVMNSYTLVFGGLLLLGGRAGDLFGRRAMFIAGVLLFTLASLAGGLAPSAGWLLAARALQGIGGAMAGPNTLALLTTTFTEPKARIRVLALFSGMSSAGFAIGLIVGGLLTEWFGWRSVLFINVPFGLVIAVLALRYLPDLPRRAARLDLPGAVTATAGVAALVYGFISAASHGWAAAGTDIWLAVGAALLAGFVAIELRAPQPLLPLHLFADRNRAAAYLNVFLGPMAGMSMFFFLTQYLQDVLGMSSLATGFAFLPTAVLMFAMIRLIPRLLARFGPKPVTATGSVAMVTGLVLLTRLSESSGYFPLLFVAMVVMGCGIGLAFSPLNVIIMATVSPDEAGAAGGALQTMQQTGGALGLAILVTIFGTAARDTGGAPTHALVGGMTAAFAAAAVIAALTFLVALTFRSTRASR</sequence>
<evidence type="ECO:0000259" key="8">
    <source>
        <dbReference type="PROSITE" id="PS50850"/>
    </source>
</evidence>
<feature type="transmembrane region" description="Helical" evidence="7">
    <location>
        <begin position="440"/>
        <end position="464"/>
    </location>
</feature>
<accession>A0A4R1FPK1</accession>
<dbReference type="GO" id="GO:0005886">
    <property type="term" value="C:plasma membrane"/>
    <property type="evidence" value="ECO:0007669"/>
    <property type="project" value="UniProtKB-SubCell"/>
</dbReference>
<dbReference type="InterPro" id="IPR036259">
    <property type="entry name" value="MFS_trans_sf"/>
</dbReference>
<feature type="transmembrane region" description="Helical" evidence="7">
    <location>
        <begin position="410"/>
        <end position="428"/>
    </location>
</feature>
<evidence type="ECO:0000256" key="2">
    <source>
        <dbReference type="ARBA" id="ARBA00022448"/>
    </source>
</evidence>
<dbReference type="Gene3D" id="1.20.1720.10">
    <property type="entry name" value="Multidrug resistance protein D"/>
    <property type="match status" value="1"/>
</dbReference>
<evidence type="ECO:0000256" key="6">
    <source>
        <dbReference type="ARBA" id="ARBA00023136"/>
    </source>
</evidence>
<name>A0A4R1FPK1_9NOCA</name>